<feature type="compositionally biased region" description="Basic and acidic residues" evidence="1">
    <location>
        <begin position="336"/>
        <end position="371"/>
    </location>
</feature>
<name>B4IMQ1_DROSE</name>
<dbReference type="EMBL" id="CH481122">
    <property type="protein sequence ID" value="EDW51027.1"/>
    <property type="molecule type" value="Genomic_DNA"/>
</dbReference>
<keyword evidence="3" id="KW-1185">Reference proteome</keyword>
<feature type="compositionally biased region" description="Low complexity" evidence="1">
    <location>
        <begin position="152"/>
        <end position="170"/>
    </location>
</feature>
<sequence length="592" mass="65615">MAAHVFNAREVRETGPGEQPGAIWTPGVTPGVAISIPGKCGGPGGNSGHRARGRPANGGGGGRGRDDDGAETVTPEVSSDENETARKARARMAYRSVRRATQGQGRIRLGVTPSTVATLRRFQQMVDARRVADAEAAWQERLARLQEEEEALWAPTTEQPEPTQPLARQLPPTPLPPQPPPPRMTAAQSPPPPPPRMMAPQSPPPPRMTAAQSPPPTPPRMTPAQAPQLTPPRPKPASMPTPPRPPHTPSTPPPQPRTPTPPPQQGEWSRYDRQQAWEIPQAHVGQVVRTFEMGGRLWHQQSVTWTWPASVETEDAPEARAWEEAEAIGWRTPDQVSRDPRLRARAREANPKKEGSREESPGEANPEKEEWNWPAPGEAPPPPKLPRQMSCPEARKPPPRPCPCRQASLDGRKWRVVPTEDWPPQVAEEAARQGARNRRVHWAKLFELGVQRYRLKVRRGGEGSGLATAATKGKAERPRVNGTAVDLGPQRVKGRPVKRYRKCEHAGEREEKEQCKHRAARRTNRHKQVEILGAKEKDLTCRKDRWSQWLAQVVPGRALPRQGRYTLHHNILDPFRPAEGPSEAEAKNPTCP</sequence>
<feature type="compositionally biased region" description="Basic and acidic residues" evidence="1">
    <location>
        <begin position="503"/>
        <end position="516"/>
    </location>
</feature>
<feature type="region of interest" description="Disordered" evidence="1">
    <location>
        <begin position="572"/>
        <end position="592"/>
    </location>
</feature>
<dbReference type="PhylomeDB" id="B4IMQ1"/>
<feature type="compositionally biased region" description="Basic residues" evidence="1">
    <location>
        <begin position="492"/>
        <end position="502"/>
    </location>
</feature>
<feature type="region of interest" description="Disordered" evidence="1">
    <location>
        <begin position="309"/>
        <end position="407"/>
    </location>
</feature>
<evidence type="ECO:0000313" key="2">
    <source>
        <dbReference type="EMBL" id="EDW51027.1"/>
    </source>
</evidence>
<feature type="region of interest" description="Disordered" evidence="1">
    <location>
        <begin position="1"/>
        <end position="105"/>
    </location>
</feature>
<feature type="compositionally biased region" description="Basic residues" evidence="1">
    <location>
        <begin position="87"/>
        <end position="98"/>
    </location>
</feature>
<feature type="region of interest" description="Disordered" evidence="1">
    <location>
        <begin position="149"/>
        <end position="276"/>
    </location>
</feature>
<evidence type="ECO:0000256" key="1">
    <source>
        <dbReference type="SAM" id="MobiDB-lite"/>
    </source>
</evidence>
<evidence type="ECO:0000313" key="3">
    <source>
        <dbReference type="Proteomes" id="UP000001292"/>
    </source>
</evidence>
<protein>
    <submittedName>
        <fullName evidence="2">GM13141</fullName>
    </submittedName>
</protein>
<dbReference type="HOGENOM" id="CLU_460991_0_0_1"/>
<feature type="compositionally biased region" description="Pro residues" evidence="1">
    <location>
        <begin position="229"/>
        <end position="264"/>
    </location>
</feature>
<dbReference type="Gene3D" id="6.10.140.390">
    <property type="match status" value="1"/>
</dbReference>
<dbReference type="OMA" id="KCEHAGE"/>
<accession>B4IMQ1</accession>
<feature type="compositionally biased region" description="Pro residues" evidence="1">
    <location>
        <begin position="171"/>
        <end position="221"/>
    </location>
</feature>
<reference evidence="2 3" key="1">
    <citation type="journal article" date="2007" name="Nature">
        <title>Evolution of genes and genomes on the Drosophila phylogeny.</title>
        <authorList>
            <consortium name="Drosophila 12 Genomes Consortium"/>
            <person name="Clark A.G."/>
            <person name="Eisen M.B."/>
            <person name="Smith D.R."/>
            <person name="Bergman C.M."/>
            <person name="Oliver B."/>
            <person name="Markow T.A."/>
            <person name="Kaufman T.C."/>
            <person name="Kellis M."/>
            <person name="Gelbart W."/>
            <person name="Iyer V.N."/>
            <person name="Pollard D.A."/>
            <person name="Sackton T.B."/>
            <person name="Larracuente A.M."/>
            <person name="Singh N.D."/>
            <person name="Abad J.P."/>
            <person name="Abt D.N."/>
            <person name="Adryan B."/>
            <person name="Aguade M."/>
            <person name="Akashi H."/>
            <person name="Anderson W.W."/>
            <person name="Aquadro C.F."/>
            <person name="Ardell D.H."/>
            <person name="Arguello R."/>
            <person name="Artieri C.G."/>
            <person name="Barbash D.A."/>
            <person name="Barker D."/>
            <person name="Barsanti P."/>
            <person name="Batterham P."/>
            <person name="Batzoglou S."/>
            <person name="Begun D."/>
            <person name="Bhutkar A."/>
            <person name="Blanco E."/>
            <person name="Bosak S.A."/>
            <person name="Bradley R.K."/>
            <person name="Brand A.D."/>
            <person name="Brent M.R."/>
            <person name="Brooks A.N."/>
            <person name="Brown R.H."/>
            <person name="Butlin R.K."/>
            <person name="Caggese C."/>
            <person name="Calvi B.R."/>
            <person name="Bernardo de Carvalho A."/>
            <person name="Caspi A."/>
            <person name="Castrezana S."/>
            <person name="Celniker S.E."/>
            <person name="Chang J.L."/>
            <person name="Chapple C."/>
            <person name="Chatterji S."/>
            <person name="Chinwalla A."/>
            <person name="Civetta A."/>
            <person name="Clifton S.W."/>
            <person name="Comeron J.M."/>
            <person name="Costello J.C."/>
            <person name="Coyne J.A."/>
            <person name="Daub J."/>
            <person name="David R.G."/>
            <person name="Delcher A.L."/>
            <person name="Delehaunty K."/>
            <person name="Do C.B."/>
            <person name="Ebling H."/>
            <person name="Edwards K."/>
            <person name="Eickbush T."/>
            <person name="Evans J.D."/>
            <person name="Filipski A."/>
            <person name="Findeiss S."/>
            <person name="Freyhult E."/>
            <person name="Fulton L."/>
            <person name="Fulton R."/>
            <person name="Garcia A.C."/>
            <person name="Gardiner A."/>
            <person name="Garfield D.A."/>
            <person name="Garvin B.E."/>
            <person name="Gibson G."/>
            <person name="Gilbert D."/>
            <person name="Gnerre S."/>
            <person name="Godfrey J."/>
            <person name="Good R."/>
            <person name="Gotea V."/>
            <person name="Gravely B."/>
            <person name="Greenberg A.J."/>
            <person name="Griffiths-Jones S."/>
            <person name="Gross S."/>
            <person name="Guigo R."/>
            <person name="Gustafson E.A."/>
            <person name="Haerty W."/>
            <person name="Hahn M.W."/>
            <person name="Halligan D.L."/>
            <person name="Halpern A.L."/>
            <person name="Halter G.M."/>
            <person name="Han M.V."/>
            <person name="Heger A."/>
            <person name="Hillier L."/>
            <person name="Hinrichs A.S."/>
            <person name="Holmes I."/>
            <person name="Hoskins R.A."/>
            <person name="Hubisz M.J."/>
            <person name="Hultmark D."/>
            <person name="Huntley M.A."/>
            <person name="Jaffe D.B."/>
            <person name="Jagadeeshan S."/>
            <person name="Jeck W.R."/>
            <person name="Johnson J."/>
            <person name="Jones C.D."/>
            <person name="Jordan W.C."/>
            <person name="Karpen G.H."/>
            <person name="Kataoka E."/>
            <person name="Keightley P.D."/>
            <person name="Kheradpour P."/>
            <person name="Kirkness E.F."/>
            <person name="Koerich L.B."/>
            <person name="Kristiansen K."/>
            <person name="Kudrna D."/>
            <person name="Kulathinal R.J."/>
            <person name="Kumar S."/>
            <person name="Kwok R."/>
            <person name="Lander E."/>
            <person name="Langley C.H."/>
            <person name="Lapoint R."/>
            <person name="Lazzaro B.P."/>
            <person name="Lee S.J."/>
            <person name="Levesque L."/>
            <person name="Li R."/>
            <person name="Lin C.F."/>
            <person name="Lin M.F."/>
            <person name="Lindblad-Toh K."/>
            <person name="Llopart A."/>
            <person name="Long M."/>
            <person name="Low L."/>
            <person name="Lozovsky E."/>
            <person name="Lu J."/>
            <person name="Luo M."/>
            <person name="Machado C.A."/>
            <person name="Makalowski W."/>
            <person name="Marzo M."/>
            <person name="Matsuda M."/>
            <person name="Matzkin L."/>
            <person name="McAllister B."/>
            <person name="McBride C.S."/>
            <person name="McKernan B."/>
            <person name="McKernan K."/>
            <person name="Mendez-Lago M."/>
            <person name="Minx P."/>
            <person name="Mollenhauer M.U."/>
            <person name="Montooth K."/>
            <person name="Mount S.M."/>
            <person name="Mu X."/>
            <person name="Myers E."/>
            <person name="Negre B."/>
            <person name="Newfeld S."/>
            <person name="Nielsen R."/>
            <person name="Noor M.A."/>
            <person name="O'Grady P."/>
            <person name="Pachter L."/>
            <person name="Papaceit M."/>
            <person name="Parisi M.J."/>
            <person name="Parisi M."/>
            <person name="Parts L."/>
            <person name="Pedersen J.S."/>
            <person name="Pesole G."/>
            <person name="Phillippy A.M."/>
            <person name="Ponting C.P."/>
            <person name="Pop M."/>
            <person name="Porcelli D."/>
            <person name="Powell J.R."/>
            <person name="Prohaska S."/>
            <person name="Pruitt K."/>
            <person name="Puig M."/>
            <person name="Quesneville H."/>
            <person name="Ram K.R."/>
            <person name="Rand D."/>
            <person name="Rasmussen M.D."/>
            <person name="Reed L.K."/>
            <person name="Reenan R."/>
            <person name="Reily A."/>
            <person name="Remington K.A."/>
            <person name="Rieger T.T."/>
            <person name="Ritchie M.G."/>
            <person name="Robin C."/>
            <person name="Rogers Y.H."/>
            <person name="Rohde C."/>
            <person name="Rozas J."/>
            <person name="Rubenfield M.J."/>
            <person name="Ruiz A."/>
            <person name="Russo S."/>
            <person name="Salzberg S.L."/>
            <person name="Sanchez-Gracia A."/>
            <person name="Saranga D.J."/>
            <person name="Sato H."/>
            <person name="Schaeffer S.W."/>
            <person name="Schatz M.C."/>
            <person name="Schlenke T."/>
            <person name="Schwartz R."/>
            <person name="Segarra C."/>
            <person name="Singh R.S."/>
            <person name="Sirot L."/>
            <person name="Sirota M."/>
            <person name="Sisneros N.B."/>
            <person name="Smith C.D."/>
            <person name="Smith T.F."/>
            <person name="Spieth J."/>
            <person name="Stage D.E."/>
            <person name="Stark A."/>
            <person name="Stephan W."/>
            <person name="Strausberg R.L."/>
            <person name="Strempel S."/>
            <person name="Sturgill D."/>
            <person name="Sutton G."/>
            <person name="Sutton G.G."/>
            <person name="Tao W."/>
            <person name="Teichmann S."/>
            <person name="Tobari Y.N."/>
            <person name="Tomimura Y."/>
            <person name="Tsolas J.M."/>
            <person name="Valente V.L."/>
            <person name="Venter E."/>
            <person name="Venter J.C."/>
            <person name="Vicario S."/>
            <person name="Vieira F.G."/>
            <person name="Vilella A.J."/>
            <person name="Villasante A."/>
            <person name="Walenz B."/>
            <person name="Wang J."/>
            <person name="Wasserman M."/>
            <person name="Watts T."/>
            <person name="Wilson D."/>
            <person name="Wilson R.K."/>
            <person name="Wing R.A."/>
            <person name="Wolfner M.F."/>
            <person name="Wong A."/>
            <person name="Wong G.K."/>
            <person name="Wu C.I."/>
            <person name="Wu G."/>
            <person name="Yamamoto D."/>
            <person name="Yang H.P."/>
            <person name="Yang S.P."/>
            <person name="Yorke J.A."/>
            <person name="Yoshida K."/>
            <person name="Zdobnov E."/>
            <person name="Zhang P."/>
            <person name="Zhang Y."/>
            <person name="Zimin A.V."/>
            <person name="Baldwin J."/>
            <person name="Abdouelleil A."/>
            <person name="Abdulkadir J."/>
            <person name="Abebe A."/>
            <person name="Abera B."/>
            <person name="Abreu J."/>
            <person name="Acer S.C."/>
            <person name="Aftuck L."/>
            <person name="Alexander A."/>
            <person name="An P."/>
            <person name="Anderson E."/>
            <person name="Anderson S."/>
            <person name="Arachi H."/>
            <person name="Azer M."/>
            <person name="Bachantsang P."/>
            <person name="Barry A."/>
            <person name="Bayul T."/>
            <person name="Berlin A."/>
            <person name="Bessette D."/>
            <person name="Bloom T."/>
            <person name="Blye J."/>
            <person name="Boguslavskiy L."/>
            <person name="Bonnet C."/>
            <person name="Boukhgalter B."/>
            <person name="Bourzgui I."/>
            <person name="Brown A."/>
            <person name="Cahill P."/>
            <person name="Channer S."/>
            <person name="Cheshatsang Y."/>
            <person name="Chuda L."/>
            <person name="Citroen M."/>
            <person name="Collymore A."/>
            <person name="Cooke P."/>
            <person name="Costello M."/>
            <person name="D'Aco K."/>
            <person name="Daza R."/>
            <person name="De Haan G."/>
            <person name="DeGray S."/>
            <person name="DeMaso C."/>
            <person name="Dhargay N."/>
            <person name="Dooley K."/>
            <person name="Dooley E."/>
            <person name="Doricent M."/>
            <person name="Dorje P."/>
            <person name="Dorjee K."/>
            <person name="Dupes A."/>
            <person name="Elong R."/>
            <person name="Falk J."/>
            <person name="Farina A."/>
            <person name="Faro S."/>
            <person name="Ferguson D."/>
            <person name="Fisher S."/>
            <person name="Foley C.D."/>
            <person name="Franke A."/>
            <person name="Friedrich D."/>
            <person name="Gadbois L."/>
            <person name="Gearin G."/>
            <person name="Gearin C.R."/>
            <person name="Giannoukos G."/>
            <person name="Goode T."/>
            <person name="Graham J."/>
            <person name="Grandbois E."/>
            <person name="Grewal S."/>
            <person name="Gyaltsen K."/>
            <person name="Hafez N."/>
            <person name="Hagos B."/>
            <person name="Hall J."/>
            <person name="Henson C."/>
            <person name="Hollinger A."/>
            <person name="Honan T."/>
            <person name="Huard M.D."/>
            <person name="Hughes L."/>
            <person name="Hurhula B."/>
            <person name="Husby M.E."/>
            <person name="Kamat A."/>
            <person name="Kanga B."/>
            <person name="Kashin S."/>
            <person name="Khazanovich D."/>
            <person name="Kisner P."/>
            <person name="Lance K."/>
            <person name="Lara M."/>
            <person name="Lee W."/>
            <person name="Lennon N."/>
            <person name="Letendre F."/>
            <person name="LeVine R."/>
            <person name="Lipovsky A."/>
            <person name="Liu X."/>
            <person name="Liu J."/>
            <person name="Liu S."/>
            <person name="Lokyitsang T."/>
            <person name="Lokyitsang Y."/>
            <person name="Lubonja R."/>
            <person name="Lui A."/>
            <person name="MacDonald P."/>
            <person name="Magnisalis V."/>
            <person name="Maru K."/>
            <person name="Matthews C."/>
            <person name="McCusker W."/>
            <person name="McDonough S."/>
            <person name="Mehta T."/>
            <person name="Meldrim J."/>
            <person name="Meneus L."/>
            <person name="Mihai O."/>
            <person name="Mihalev A."/>
            <person name="Mihova T."/>
            <person name="Mittelman R."/>
            <person name="Mlenga V."/>
            <person name="Montmayeur A."/>
            <person name="Mulrain L."/>
            <person name="Navidi A."/>
            <person name="Naylor J."/>
            <person name="Negash T."/>
            <person name="Nguyen T."/>
            <person name="Nguyen N."/>
            <person name="Nicol R."/>
            <person name="Norbu C."/>
            <person name="Norbu N."/>
            <person name="Novod N."/>
            <person name="O'Neill B."/>
            <person name="Osman S."/>
            <person name="Markiewicz E."/>
            <person name="Oyono O.L."/>
            <person name="Patti C."/>
            <person name="Phunkhang P."/>
            <person name="Pierre F."/>
            <person name="Priest M."/>
            <person name="Raghuraman S."/>
            <person name="Rege F."/>
            <person name="Reyes R."/>
            <person name="Rise C."/>
            <person name="Rogov P."/>
            <person name="Ross K."/>
            <person name="Ryan E."/>
            <person name="Settipalli S."/>
            <person name="Shea T."/>
            <person name="Sherpa N."/>
            <person name="Shi L."/>
            <person name="Shih D."/>
            <person name="Sparrow T."/>
            <person name="Spaulding J."/>
            <person name="Stalker J."/>
            <person name="Stange-Thomann N."/>
            <person name="Stavropoulos S."/>
            <person name="Stone C."/>
            <person name="Strader C."/>
            <person name="Tesfaye S."/>
            <person name="Thomson T."/>
            <person name="Thoulutsang Y."/>
            <person name="Thoulutsang D."/>
            <person name="Topham K."/>
            <person name="Topping I."/>
            <person name="Tsamla T."/>
            <person name="Vassiliev H."/>
            <person name="Vo A."/>
            <person name="Wangchuk T."/>
            <person name="Wangdi T."/>
            <person name="Weiand M."/>
            <person name="Wilkinson J."/>
            <person name="Wilson A."/>
            <person name="Yadav S."/>
            <person name="Young G."/>
            <person name="Yu Q."/>
            <person name="Zembek L."/>
            <person name="Zhong D."/>
            <person name="Zimmer A."/>
            <person name="Zwirko Z."/>
            <person name="Jaffe D.B."/>
            <person name="Alvarez P."/>
            <person name="Brockman W."/>
            <person name="Butler J."/>
            <person name="Chin C."/>
            <person name="Gnerre S."/>
            <person name="Grabherr M."/>
            <person name="Kleber M."/>
            <person name="Mauceli E."/>
            <person name="MacCallum I."/>
        </authorList>
    </citation>
    <scope>NUCLEOTIDE SEQUENCE [LARGE SCALE GENOMIC DNA]</scope>
    <source>
        <strain evidence="3">Rob3c / Tucson 14021-0248.25</strain>
    </source>
</reference>
<dbReference type="PRINTS" id="PR01217">
    <property type="entry name" value="PRICHEXTENSN"/>
</dbReference>
<organism evidence="3">
    <name type="scientific">Drosophila sechellia</name>
    <name type="common">Fruit fly</name>
    <dbReference type="NCBI Taxonomy" id="7238"/>
    <lineage>
        <taxon>Eukaryota</taxon>
        <taxon>Metazoa</taxon>
        <taxon>Ecdysozoa</taxon>
        <taxon>Arthropoda</taxon>
        <taxon>Hexapoda</taxon>
        <taxon>Insecta</taxon>
        <taxon>Pterygota</taxon>
        <taxon>Neoptera</taxon>
        <taxon>Endopterygota</taxon>
        <taxon>Diptera</taxon>
        <taxon>Brachycera</taxon>
        <taxon>Muscomorpha</taxon>
        <taxon>Ephydroidea</taxon>
        <taxon>Drosophilidae</taxon>
        <taxon>Drosophila</taxon>
        <taxon>Sophophora</taxon>
    </lineage>
</organism>
<gene>
    <name evidence="2" type="primary">Dsec\GM13141</name>
    <name evidence="2" type="ORF">Dsec_GM13141</name>
</gene>
<dbReference type="AlphaFoldDB" id="B4IMQ1"/>
<feature type="region of interest" description="Disordered" evidence="1">
    <location>
        <begin position="463"/>
        <end position="522"/>
    </location>
</feature>
<proteinExistence type="predicted"/>
<dbReference type="Proteomes" id="UP000001292">
    <property type="component" value="Unassembled WGS sequence"/>
</dbReference>